<protein>
    <submittedName>
        <fullName evidence="3">Uncharacterized protein</fullName>
    </submittedName>
</protein>
<proteinExistence type="predicted"/>
<evidence type="ECO:0000313" key="2">
    <source>
        <dbReference type="EMBL" id="WAQ97149.1"/>
    </source>
</evidence>
<dbReference type="EMBL" id="CP111013">
    <property type="protein sequence ID" value="WAQ97149.1"/>
    <property type="molecule type" value="Genomic_DNA"/>
</dbReference>
<feature type="compositionally biased region" description="Basic and acidic residues" evidence="1">
    <location>
        <begin position="54"/>
        <end position="67"/>
    </location>
</feature>
<dbReference type="InterPro" id="IPR029058">
    <property type="entry name" value="AB_hydrolase_fold"/>
</dbReference>
<evidence type="ECO:0000313" key="4">
    <source>
        <dbReference type="Proteomes" id="UP001164746"/>
    </source>
</evidence>
<evidence type="ECO:0000313" key="3">
    <source>
        <dbReference type="EMBL" id="WAQ97217.1"/>
    </source>
</evidence>
<organism evidence="3 4">
    <name type="scientific">Mya arenaria</name>
    <name type="common">Soft-shell clam</name>
    <dbReference type="NCBI Taxonomy" id="6604"/>
    <lineage>
        <taxon>Eukaryota</taxon>
        <taxon>Metazoa</taxon>
        <taxon>Spiralia</taxon>
        <taxon>Lophotrochozoa</taxon>
        <taxon>Mollusca</taxon>
        <taxon>Bivalvia</taxon>
        <taxon>Autobranchia</taxon>
        <taxon>Heteroconchia</taxon>
        <taxon>Euheterodonta</taxon>
        <taxon>Imparidentia</taxon>
        <taxon>Neoheterodontei</taxon>
        <taxon>Myida</taxon>
        <taxon>Myoidea</taxon>
        <taxon>Myidae</taxon>
        <taxon>Mya</taxon>
    </lineage>
</organism>
<sequence>MSSLEGSLSLNQLGLDILDIAELKLHVDKLAWFTSQELKHMKVEELLDLLPESTDDKKSEEETENHSMADLTDSDNKKLRPLLPSFSDQQMINLCLNNNCEPFILIGHKFGCPVAIEMTLQLDTDDLDLVKQLICLEGSQITLSKMAEVKQSPRLVSLGLTSPQVREVITRYVQQYMNVCTFRPTAGTVKAPVTLIRGRQNQKGSKMPGDYGLSKVYEGGVAVHILNTPHGTVLQKMADEVMATINATVEKAKTAG</sequence>
<name>A0ABY7DKJ6_MYAAR</name>
<dbReference type="SUPFAM" id="SSF53474">
    <property type="entry name" value="alpha/beta-Hydrolases"/>
    <property type="match status" value="1"/>
</dbReference>
<keyword evidence="4" id="KW-1185">Reference proteome</keyword>
<dbReference type="Proteomes" id="UP001164746">
    <property type="component" value="Chromosome 2"/>
</dbReference>
<feature type="region of interest" description="Disordered" evidence="1">
    <location>
        <begin position="52"/>
        <end position="76"/>
    </location>
</feature>
<gene>
    <name evidence="2" type="ORF">MAR_029839</name>
    <name evidence="3" type="ORF">MAR_029907</name>
</gene>
<dbReference type="Gene3D" id="3.40.50.1820">
    <property type="entry name" value="alpha/beta hydrolase"/>
    <property type="match status" value="1"/>
</dbReference>
<reference evidence="3" key="1">
    <citation type="submission" date="2022-11" db="EMBL/GenBank/DDBJ databases">
        <title>Centuries of genome instability and evolution in soft-shell clam transmissible cancer (bioRxiv).</title>
        <authorList>
            <person name="Hart S.F.M."/>
            <person name="Yonemitsu M.A."/>
            <person name="Giersch R.M."/>
            <person name="Beal B.F."/>
            <person name="Arriagada G."/>
            <person name="Davis B.W."/>
            <person name="Ostrander E.A."/>
            <person name="Goff S.P."/>
            <person name="Metzger M.J."/>
        </authorList>
    </citation>
    <scope>NUCLEOTIDE SEQUENCE</scope>
    <source>
        <strain evidence="3">MELC-2E11</strain>
        <tissue evidence="3">Siphon/mantle</tissue>
    </source>
</reference>
<accession>A0ABY7DKJ6</accession>
<dbReference type="EMBL" id="CP111013">
    <property type="protein sequence ID" value="WAQ97217.1"/>
    <property type="molecule type" value="Genomic_DNA"/>
</dbReference>
<evidence type="ECO:0000256" key="1">
    <source>
        <dbReference type="SAM" id="MobiDB-lite"/>
    </source>
</evidence>